<dbReference type="RefSeq" id="XP_002419679.1">
    <property type="nucleotide sequence ID" value="XM_002419634.1"/>
</dbReference>
<dbReference type="GeneID" id="8046895"/>
<gene>
    <name evidence="1" type="ordered locus">Cd36_87790</name>
    <name evidence="2" type="ORF">CD36_87790</name>
</gene>
<dbReference type="HOGENOM" id="CLU_808922_0_0_1"/>
<name>B9WF12_CANDC</name>
<evidence type="ECO:0000313" key="3">
    <source>
        <dbReference type="Proteomes" id="UP000002605"/>
    </source>
</evidence>
<dbReference type="EMBL" id="FM992690">
    <property type="protein sequence ID" value="CAX43276.1"/>
    <property type="molecule type" value="Genomic_DNA"/>
</dbReference>
<sequence length="343" mass="39804">MEPNEDTDRELEELENMVNYVKSIGASQWPAMLNRLDGASKAFIRECVSDMVTDKYTGDHTNVVDERDSDGGYFEQQEAIKVHLKKTIPNTIREQGANSDMEKALLYAAENDLFRVRFMPDGTYRIIYSQIGEEFSDKFPELDSQMAIESHLEKYPEVQVGKNKYKVVVKNNHHDNIGIYCFLHPAEEWKVEKLIHAFFDNKRDEWMPALKSAANITTTEENIEFSILKSEVNNADEFTKQPLKAGKYATSYFMIGWSGNKVPKKSRYFWKHHKLDLVSTAKYCTNSPTLFHTRWSCKHGNHCFRCNQNGHATGNHFNNPAKQDFEIHKRWEFVCWLIPIVVG</sequence>
<proteinExistence type="predicted"/>
<dbReference type="Proteomes" id="UP000002605">
    <property type="component" value="Chromosome 3"/>
</dbReference>
<keyword evidence="3" id="KW-1185">Reference proteome</keyword>
<evidence type="ECO:0000313" key="2">
    <source>
        <dbReference type="EMBL" id="CAX43276.1"/>
    </source>
</evidence>
<organism evidence="2 3">
    <name type="scientific">Candida dubliniensis (strain CD36 / ATCC MYA-646 / CBS 7987 / NCPF 3949 / NRRL Y-17841)</name>
    <name type="common">Yeast</name>
    <dbReference type="NCBI Taxonomy" id="573826"/>
    <lineage>
        <taxon>Eukaryota</taxon>
        <taxon>Fungi</taxon>
        <taxon>Dikarya</taxon>
        <taxon>Ascomycota</taxon>
        <taxon>Saccharomycotina</taxon>
        <taxon>Pichiomycetes</taxon>
        <taxon>Debaryomycetaceae</taxon>
        <taxon>Candida/Lodderomyces clade</taxon>
        <taxon>Candida</taxon>
    </lineage>
</organism>
<dbReference type="VEuPathDB" id="FungiDB:CD36_87790"/>
<dbReference type="KEGG" id="cdu:CD36_87790"/>
<dbReference type="AlphaFoldDB" id="B9WF12"/>
<reference evidence="2 3" key="1">
    <citation type="journal article" date="2009" name="Genome Res.">
        <title>Comparative genomics of the fungal pathogens Candida dubliniensis and Candida albicans.</title>
        <authorList>
            <person name="Jackson A.P."/>
            <person name="Gamble J.A."/>
            <person name="Yeomans T."/>
            <person name="Moran G.P."/>
            <person name="Saunders D."/>
            <person name="Harris D."/>
            <person name="Aslett M."/>
            <person name="Barrell J.F."/>
            <person name="Butler G."/>
            <person name="Citiulo F."/>
            <person name="Coleman D.C."/>
            <person name="de Groot P.W.J."/>
            <person name="Goodwin T.J."/>
            <person name="Quail M.A."/>
            <person name="McQuillan J."/>
            <person name="Munro C.A."/>
            <person name="Pain A."/>
            <person name="Poulter R.T."/>
            <person name="Rajandream M.A."/>
            <person name="Renauld H."/>
            <person name="Spiering M.J."/>
            <person name="Tivey A."/>
            <person name="Gow N.A.R."/>
            <person name="Barrell B."/>
            <person name="Sullivan D.J."/>
            <person name="Berriman M."/>
        </authorList>
    </citation>
    <scope>NUCLEOTIDE SEQUENCE [LARGE SCALE GENOMIC DNA]</scope>
    <source>
        <strain evidence="3">CD36 / ATCC MYA-646 / CBS 7987 / NCPF 3949 / NRRL Y-17841</strain>
    </source>
</reference>
<dbReference type="CGD" id="CAL0000170044">
    <property type="gene designation" value="Cd36_87790"/>
</dbReference>
<evidence type="ECO:0000313" key="1">
    <source>
        <dbReference type="CGD" id="CAL0000170044"/>
    </source>
</evidence>
<protein>
    <submittedName>
        <fullName evidence="2">Possible retrotransposon-related protein</fullName>
    </submittedName>
</protein>
<accession>B9WF12</accession>